<dbReference type="Pfam" id="PF14452">
    <property type="entry name" value="Multi_ubiq"/>
    <property type="match status" value="1"/>
</dbReference>
<evidence type="ECO:0000313" key="3">
    <source>
        <dbReference type="Proteomes" id="UP001604002"/>
    </source>
</evidence>
<accession>A0ABW7A2F5</accession>
<proteinExistence type="predicted"/>
<name>A0ABW7A2F5_9HYPH</name>
<protein>
    <submittedName>
        <fullName evidence="2">Multiubiquitin domain-containing protein</fullName>
    </submittedName>
</protein>
<feature type="domain" description="Multi-ubiquitin" evidence="1">
    <location>
        <begin position="14"/>
        <end position="70"/>
    </location>
</feature>
<keyword evidence="3" id="KW-1185">Reference proteome</keyword>
<dbReference type="EMBL" id="JBAFVH010000025">
    <property type="protein sequence ID" value="MFG1375194.1"/>
    <property type="molecule type" value="Genomic_DNA"/>
</dbReference>
<gene>
    <name evidence="2" type="ORF">V5F32_23730</name>
</gene>
<comment type="caution">
    <text evidence="2">The sequence shown here is derived from an EMBL/GenBank/DDBJ whole genome shotgun (WGS) entry which is preliminary data.</text>
</comment>
<dbReference type="InterPro" id="IPR027802">
    <property type="entry name" value="Multi-ubiquitin_dom"/>
</dbReference>
<organism evidence="2 3">
    <name type="scientific">Xanthobacter oligotrophicus</name>
    <dbReference type="NCBI Taxonomy" id="2607286"/>
    <lineage>
        <taxon>Bacteria</taxon>
        <taxon>Pseudomonadati</taxon>
        <taxon>Pseudomonadota</taxon>
        <taxon>Alphaproteobacteria</taxon>
        <taxon>Hyphomicrobiales</taxon>
        <taxon>Xanthobacteraceae</taxon>
        <taxon>Xanthobacter</taxon>
    </lineage>
</organism>
<evidence type="ECO:0000259" key="1">
    <source>
        <dbReference type="Pfam" id="PF14452"/>
    </source>
</evidence>
<dbReference type="Proteomes" id="UP001604002">
    <property type="component" value="Unassembled WGS sequence"/>
</dbReference>
<sequence length="237" mass="25960">MDGETAELTANRHQVTVNGQVYGTDDAEQTGRELLTLAGLAPASEYQLILVRANRTRLIGLEDKVNLKTEKGAVFRAFEDDRSYSWTLDEIGQVWGAPTLDVDELTSLFEVTPNNELVLERHDEPDVVLRPGGVIFFEEKGVEHIVTRHKKPDVVLVTVFTTAGIFPAQGAVRAHPDELVSTVLERAAKKLKLQDTSTWVVTVDGRTINSDLTFAQNSLSSAVELDWSPPEGGGGHA</sequence>
<dbReference type="RefSeq" id="WP_393994714.1">
    <property type="nucleotide sequence ID" value="NZ_JBAFVH010000025.1"/>
</dbReference>
<evidence type="ECO:0000313" key="2">
    <source>
        <dbReference type="EMBL" id="MFG1375194.1"/>
    </source>
</evidence>
<reference evidence="2 3" key="1">
    <citation type="submission" date="2024-02" db="EMBL/GenBank/DDBJ databases">
        <title>Expansion and revision of Xanthobacter and proposal of Roseixanthobacter gen. nov.</title>
        <authorList>
            <person name="Soltysiak M.P.M."/>
            <person name="Jalihal A."/>
            <person name="Ory A."/>
            <person name="Chrisophersen C."/>
            <person name="Lee A.D."/>
            <person name="Boulton J."/>
            <person name="Springer M."/>
        </authorList>
    </citation>
    <scope>NUCLEOTIDE SEQUENCE [LARGE SCALE GENOMIC DNA]</scope>
    <source>
        <strain evidence="2 3">23A</strain>
    </source>
</reference>